<protein>
    <submittedName>
        <fullName evidence="1">Uncharacterized protein</fullName>
    </submittedName>
</protein>
<dbReference type="Proteomes" id="UP000001304">
    <property type="component" value="Chromosome"/>
</dbReference>
<dbReference type="BioCyc" id="IAGG583356:GHAH-761-MONOMER"/>
<evidence type="ECO:0000313" key="1">
    <source>
        <dbReference type="EMBL" id="ADM27595.1"/>
    </source>
</evidence>
<evidence type="ECO:0000313" key="2">
    <source>
        <dbReference type="Proteomes" id="UP000001304"/>
    </source>
</evidence>
<gene>
    <name evidence="1" type="ordered locus">Igag_0768</name>
</gene>
<organism evidence="1 2">
    <name type="scientific">Ignisphaera aggregans (strain DSM 17230 / JCM 13409 / AQ1.S1)</name>
    <dbReference type="NCBI Taxonomy" id="583356"/>
    <lineage>
        <taxon>Archaea</taxon>
        <taxon>Thermoproteota</taxon>
        <taxon>Thermoprotei</taxon>
        <taxon>Desulfurococcales</taxon>
        <taxon>Desulfurococcaceae</taxon>
        <taxon>Ignisphaera</taxon>
    </lineage>
</organism>
<name>E0STB8_IGNAA</name>
<dbReference type="KEGG" id="iag:Igag_0768"/>
<proteinExistence type="predicted"/>
<reference evidence="1 2" key="1">
    <citation type="journal article" date="2010" name="Stand. Genomic Sci.">
        <title>Complete genome sequence of Ignisphaera aggregans type strain (AQ1.S1).</title>
        <authorList>
            <person name="Goker M."/>
            <person name="Held B."/>
            <person name="Lapidus A."/>
            <person name="Nolan M."/>
            <person name="Spring S."/>
            <person name="Yasawong M."/>
            <person name="Lucas S."/>
            <person name="Glavina Del Rio T."/>
            <person name="Tice H."/>
            <person name="Cheng J.F."/>
            <person name="Goodwin L."/>
            <person name="Tapia R."/>
            <person name="Pitluck S."/>
            <person name="Liolios K."/>
            <person name="Ivanova N."/>
            <person name="Mavromatis K."/>
            <person name="Mikhailova N."/>
            <person name="Pati A."/>
            <person name="Chen A."/>
            <person name="Palaniappan K."/>
            <person name="Brambilla E."/>
            <person name="Land M."/>
            <person name="Hauser L."/>
            <person name="Chang Y.J."/>
            <person name="Jeffries C.D."/>
            <person name="Brettin T."/>
            <person name="Detter J.C."/>
            <person name="Han C."/>
            <person name="Rohde M."/>
            <person name="Sikorski J."/>
            <person name="Woyke T."/>
            <person name="Bristow J."/>
            <person name="Eisen J.A."/>
            <person name="Markowitz V."/>
            <person name="Hugenholtz P."/>
            <person name="Kyrpides N.C."/>
            <person name="Klenk H.P."/>
        </authorList>
    </citation>
    <scope>NUCLEOTIDE SEQUENCE [LARGE SCALE GENOMIC DNA]</scope>
    <source>
        <strain evidence="2">DSM 17230 / JCM 13409 / AQ1.S1</strain>
    </source>
</reference>
<dbReference type="HOGENOM" id="CLU_1003324_0_0_2"/>
<sequence length="281" mass="32692">MQLLYLDSYYFYAPIPRVVNLRHKLSQYGLRNYKLLYGGFSGPRYFVQHFTQTFYGETITSITSLHTQQRELKPGKGFQKLLNTLKGVFSGRTSRKCIRLEKLIKIVGDERANIIDFTVFILRNADAEDKISHGYCYSEFIEIDRNTAEALYNLVKTEAIIKFFKRHTNLYKLYEDYILCRTCQILGLKYPYDVIPIEGFEEYATVTIEALCNDCRNLCIGHHDDMKRAEVLLLYAERSPSANIYIATVATVTKPEKFYQECFSCLAKCIEKKANNIVVLY</sequence>
<keyword evidence="2" id="KW-1185">Reference proteome</keyword>
<dbReference type="EMBL" id="CP002098">
    <property type="protein sequence ID" value="ADM27595.1"/>
    <property type="molecule type" value="Genomic_DNA"/>
</dbReference>
<accession>E0STB8</accession>
<dbReference type="AlphaFoldDB" id="E0STB8"/>